<comment type="caution">
    <text evidence="9">The sequence shown here is derived from an EMBL/GenBank/DDBJ whole genome shotgun (WGS) entry which is preliminary data.</text>
</comment>
<comment type="subcellular location">
    <subcellularLocation>
        <location evidence="1 7">Cell membrane</location>
        <topology evidence="1 7">Multi-pass membrane protein</topology>
    </subcellularLocation>
</comment>
<dbReference type="InterPro" id="IPR035906">
    <property type="entry name" value="MetI-like_sf"/>
</dbReference>
<feature type="domain" description="ABC transmembrane type-1" evidence="8">
    <location>
        <begin position="96"/>
        <end position="286"/>
    </location>
</feature>
<keyword evidence="4 7" id="KW-0812">Transmembrane</keyword>
<keyword evidence="2 7" id="KW-0813">Transport</keyword>
<feature type="transmembrane region" description="Helical" evidence="7">
    <location>
        <begin position="36"/>
        <end position="58"/>
    </location>
</feature>
<dbReference type="RefSeq" id="WP_264848734.1">
    <property type="nucleotide sequence ID" value="NZ_BRXR01000001.1"/>
</dbReference>
<evidence type="ECO:0000256" key="7">
    <source>
        <dbReference type="RuleBase" id="RU363032"/>
    </source>
</evidence>
<evidence type="ECO:0000256" key="6">
    <source>
        <dbReference type="ARBA" id="ARBA00023136"/>
    </source>
</evidence>
<dbReference type="CDD" id="cd06261">
    <property type="entry name" value="TM_PBP2"/>
    <property type="match status" value="1"/>
</dbReference>
<reference evidence="9 10" key="1">
    <citation type="journal article" date="2024" name="Int. J. Syst. Evol. Microbiol.">
        <title>Clostridium omnivorum sp. nov., isolated from anoxic soil under the treatment of reductive soil disinfestation.</title>
        <authorList>
            <person name="Ueki A."/>
            <person name="Tonouchi A."/>
            <person name="Kaku N."/>
            <person name="Honma S."/>
            <person name="Ueki K."/>
        </authorList>
    </citation>
    <scope>NUCLEOTIDE SEQUENCE [LARGE SCALE GENOMIC DNA]</scope>
    <source>
        <strain evidence="9 10">E14</strain>
    </source>
</reference>
<proteinExistence type="inferred from homology"/>
<keyword evidence="10" id="KW-1185">Reference proteome</keyword>
<protein>
    <submittedName>
        <fullName evidence="9">ABC transporter permease protein YurM</fullName>
    </submittedName>
</protein>
<keyword evidence="5 7" id="KW-1133">Transmembrane helix</keyword>
<feature type="transmembrane region" description="Helical" evidence="7">
    <location>
        <begin position="100"/>
        <end position="122"/>
    </location>
</feature>
<sequence>MENKAILNKSNKPRIRKTKDLGSEGSVKRLSISYKVFMWIVLIFILLYTLVPMVWLVISSLKTNTELMGDPFALPAKWQIQNYINAFQVSGLATLFMNSIIVSLVATVLNIIVAAMASYVVARFEFKGKEVIFNTFTIGILVPINALMVPYFLVVNKLGVYNTRFGLILVYAAVGLPLSISIVRGFMNNIPGELEEAGIVDGCNFFQRFFKIVLPMSKTGLVTAATFEFIYCWNEFIYAMLLTSSQEVRTVQIGIRYFTNQFTTDYVSMYAAIIISIIPSILGYILFQDQIISGLTAGAVKG</sequence>
<accession>A0ABQ5N314</accession>
<feature type="transmembrane region" description="Helical" evidence="7">
    <location>
        <begin position="131"/>
        <end position="153"/>
    </location>
</feature>
<name>A0ABQ5N314_9CLOT</name>
<evidence type="ECO:0000256" key="4">
    <source>
        <dbReference type="ARBA" id="ARBA00022692"/>
    </source>
</evidence>
<evidence type="ECO:0000256" key="1">
    <source>
        <dbReference type="ARBA" id="ARBA00004651"/>
    </source>
</evidence>
<feature type="transmembrane region" description="Helical" evidence="7">
    <location>
        <begin position="165"/>
        <end position="183"/>
    </location>
</feature>
<feature type="transmembrane region" description="Helical" evidence="7">
    <location>
        <begin position="267"/>
        <end position="287"/>
    </location>
</feature>
<dbReference type="EMBL" id="BRXR01000001">
    <property type="protein sequence ID" value="GLC29440.1"/>
    <property type="molecule type" value="Genomic_DNA"/>
</dbReference>
<comment type="similarity">
    <text evidence="7">Belongs to the binding-protein-dependent transport system permease family.</text>
</comment>
<evidence type="ECO:0000256" key="3">
    <source>
        <dbReference type="ARBA" id="ARBA00022475"/>
    </source>
</evidence>
<dbReference type="InterPro" id="IPR000515">
    <property type="entry name" value="MetI-like"/>
</dbReference>
<evidence type="ECO:0000256" key="2">
    <source>
        <dbReference type="ARBA" id="ARBA00022448"/>
    </source>
</evidence>
<dbReference type="SUPFAM" id="SSF161098">
    <property type="entry name" value="MetI-like"/>
    <property type="match status" value="1"/>
</dbReference>
<dbReference type="PANTHER" id="PTHR43744:SF8">
    <property type="entry name" value="SN-GLYCEROL-3-PHOSPHATE TRANSPORT SYSTEM PERMEASE PROTEIN UGPE"/>
    <property type="match status" value="1"/>
</dbReference>
<keyword evidence="3" id="KW-1003">Cell membrane</keyword>
<evidence type="ECO:0000313" key="9">
    <source>
        <dbReference type="EMBL" id="GLC29440.1"/>
    </source>
</evidence>
<keyword evidence="6 7" id="KW-0472">Membrane</keyword>
<organism evidence="9 10">
    <name type="scientific">Clostridium omnivorum</name>
    <dbReference type="NCBI Taxonomy" id="1604902"/>
    <lineage>
        <taxon>Bacteria</taxon>
        <taxon>Bacillati</taxon>
        <taxon>Bacillota</taxon>
        <taxon>Clostridia</taxon>
        <taxon>Eubacteriales</taxon>
        <taxon>Clostridiaceae</taxon>
        <taxon>Clostridium</taxon>
    </lineage>
</organism>
<evidence type="ECO:0000313" key="10">
    <source>
        <dbReference type="Proteomes" id="UP001208567"/>
    </source>
</evidence>
<dbReference type="Gene3D" id="1.10.3720.10">
    <property type="entry name" value="MetI-like"/>
    <property type="match status" value="1"/>
</dbReference>
<dbReference type="Proteomes" id="UP001208567">
    <property type="component" value="Unassembled WGS sequence"/>
</dbReference>
<gene>
    <name evidence="9" type="primary">yurM</name>
    <name evidence="9" type="ORF">bsdE14_08500</name>
</gene>
<dbReference type="Pfam" id="PF00528">
    <property type="entry name" value="BPD_transp_1"/>
    <property type="match status" value="1"/>
</dbReference>
<dbReference type="PROSITE" id="PS50928">
    <property type="entry name" value="ABC_TM1"/>
    <property type="match status" value="1"/>
</dbReference>
<evidence type="ECO:0000259" key="8">
    <source>
        <dbReference type="PROSITE" id="PS50928"/>
    </source>
</evidence>
<dbReference type="PANTHER" id="PTHR43744">
    <property type="entry name" value="ABC TRANSPORTER PERMEASE PROTEIN MG189-RELATED-RELATED"/>
    <property type="match status" value="1"/>
</dbReference>
<evidence type="ECO:0000256" key="5">
    <source>
        <dbReference type="ARBA" id="ARBA00022989"/>
    </source>
</evidence>